<accession>A0ABU4AJD2</accession>
<name>A0ABU4AJD2_9HYPH</name>
<dbReference type="RefSeq" id="WP_317561016.1">
    <property type="nucleotide sequence ID" value="NZ_JAWLIP010000003.1"/>
</dbReference>
<evidence type="ECO:0000313" key="2">
    <source>
        <dbReference type="EMBL" id="MDV6226339.1"/>
    </source>
</evidence>
<proteinExistence type="predicted"/>
<sequence>MDRVIYPHGDGIAVLIPTGALPIEEVARKDVPAGVPYLFASLADIPTDRSGRDRWEADFSTPDGYGIGAEAWFAEQAAAQAAAEAEAEGDPEPGAGAGQ</sequence>
<protein>
    <submittedName>
        <fullName evidence="2">Uncharacterized protein</fullName>
    </submittedName>
</protein>
<reference evidence="2 3" key="1">
    <citation type="submission" date="2023-10" db="EMBL/GenBank/DDBJ databases">
        <authorList>
            <person name="Venkata Ramana C."/>
            <person name="Sasikala C."/>
            <person name="Dhurka M."/>
        </authorList>
    </citation>
    <scope>NUCLEOTIDE SEQUENCE [LARGE SCALE GENOMIC DNA]</scope>
    <source>
        <strain evidence="2 3">KCTC 32151</strain>
    </source>
</reference>
<gene>
    <name evidence="2" type="ORF">R2G56_08585</name>
</gene>
<organism evidence="2 3">
    <name type="scientific">Nitratireductor aquimarinus</name>
    <dbReference type="NCBI Taxonomy" id="889300"/>
    <lineage>
        <taxon>Bacteria</taxon>
        <taxon>Pseudomonadati</taxon>
        <taxon>Pseudomonadota</taxon>
        <taxon>Alphaproteobacteria</taxon>
        <taxon>Hyphomicrobiales</taxon>
        <taxon>Phyllobacteriaceae</taxon>
        <taxon>Nitratireductor</taxon>
    </lineage>
</organism>
<evidence type="ECO:0000313" key="3">
    <source>
        <dbReference type="Proteomes" id="UP001185659"/>
    </source>
</evidence>
<dbReference type="Proteomes" id="UP001185659">
    <property type="component" value="Unassembled WGS sequence"/>
</dbReference>
<dbReference type="EMBL" id="JAWLIP010000003">
    <property type="protein sequence ID" value="MDV6226339.1"/>
    <property type="molecule type" value="Genomic_DNA"/>
</dbReference>
<feature type="region of interest" description="Disordered" evidence="1">
    <location>
        <begin position="78"/>
        <end position="99"/>
    </location>
</feature>
<comment type="caution">
    <text evidence="2">The sequence shown here is derived from an EMBL/GenBank/DDBJ whole genome shotgun (WGS) entry which is preliminary data.</text>
</comment>
<keyword evidence="3" id="KW-1185">Reference proteome</keyword>
<evidence type="ECO:0000256" key="1">
    <source>
        <dbReference type="SAM" id="MobiDB-lite"/>
    </source>
</evidence>